<organism evidence="9 10">
    <name type="scientific">[Myrmecia] bisecta</name>
    <dbReference type="NCBI Taxonomy" id="41462"/>
    <lineage>
        <taxon>Eukaryota</taxon>
        <taxon>Viridiplantae</taxon>
        <taxon>Chlorophyta</taxon>
        <taxon>core chlorophytes</taxon>
        <taxon>Trebouxiophyceae</taxon>
        <taxon>Trebouxiales</taxon>
        <taxon>Trebouxiaceae</taxon>
        <taxon>Myrmecia</taxon>
    </lineage>
</organism>
<dbReference type="InterPro" id="IPR011691">
    <property type="entry name" value="Vesicle_transpt_SFT2"/>
</dbReference>
<keyword evidence="6 8" id="KW-0472">Membrane</keyword>
<feature type="transmembrane region" description="Helical" evidence="8">
    <location>
        <begin position="103"/>
        <end position="121"/>
    </location>
</feature>
<keyword evidence="4 8" id="KW-0653">Protein transport</keyword>
<comment type="caution">
    <text evidence="9">The sequence shown here is derived from an EMBL/GenBank/DDBJ whole genome shotgun (WGS) entry which is preliminary data.</text>
</comment>
<proteinExistence type="inferred from homology"/>
<comment type="subcellular location">
    <subcellularLocation>
        <location evidence="1 8">Membrane</location>
        <topology evidence="1 8">Multi-pass membrane protein</topology>
    </subcellularLocation>
</comment>
<keyword evidence="2 8" id="KW-0813">Transport</keyword>
<protein>
    <recommendedName>
        <fullName evidence="8">Vesicle transport protein</fullName>
    </recommendedName>
</protein>
<evidence type="ECO:0000256" key="6">
    <source>
        <dbReference type="ARBA" id="ARBA00023136"/>
    </source>
</evidence>
<feature type="transmembrane region" description="Helical" evidence="8">
    <location>
        <begin position="70"/>
        <end position="91"/>
    </location>
</feature>
<dbReference type="InterPro" id="IPR007305">
    <property type="entry name" value="Vesicle_transpt_Got1/SFT2"/>
</dbReference>
<dbReference type="GO" id="GO:0015031">
    <property type="term" value="P:protein transport"/>
    <property type="evidence" value="ECO:0007669"/>
    <property type="project" value="UniProtKB-KW"/>
</dbReference>
<evidence type="ECO:0000256" key="2">
    <source>
        <dbReference type="ARBA" id="ARBA00022448"/>
    </source>
</evidence>
<dbReference type="AlphaFoldDB" id="A0AAW1P4R9"/>
<evidence type="ECO:0000256" key="3">
    <source>
        <dbReference type="ARBA" id="ARBA00022692"/>
    </source>
</evidence>
<dbReference type="Pfam" id="PF04178">
    <property type="entry name" value="Got1"/>
    <property type="match status" value="1"/>
</dbReference>
<dbReference type="GO" id="GO:0005737">
    <property type="term" value="C:cytoplasm"/>
    <property type="evidence" value="ECO:0007669"/>
    <property type="project" value="UniProtKB-ARBA"/>
</dbReference>
<dbReference type="GO" id="GO:0016020">
    <property type="term" value="C:membrane"/>
    <property type="evidence" value="ECO:0007669"/>
    <property type="project" value="UniProtKB-SubCell"/>
</dbReference>
<accession>A0AAW1P4R9</accession>
<comment type="function">
    <text evidence="8">May be involved in fusion of retrograde transport vesicles derived from an endocytic compartment with the Golgi complex.</text>
</comment>
<keyword evidence="5 8" id="KW-1133">Transmembrane helix</keyword>
<dbReference type="PANTHER" id="PTHR23137:SF6">
    <property type="entry name" value="VESICLE TRANSPORT PROTEIN"/>
    <property type="match status" value="1"/>
</dbReference>
<name>A0AAW1P4R9_9CHLO</name>
<gene>
    <name evidence="9" type="ORF">WJX72_005047</name>
</gene>
<evidence type="ECO:0000256" key="1">
    <source>
        <dbReference type="ARBA" id="ARBA00004141"/>
    </source>
</evidence>
<evidence type="ECO:0000256" key="4">
    <source>
        <dbReference type="ARBA" id="ARBA00022927"/>
    </source>
</evidence>
<reference evidence="9 10" key="1">
    <citation type="journal article" date="2024" name="Nat. Commun.">
        <title>Phylogenomics reveals the evolutionary origins of lichenization in chlorophyte algae.</title>
        <authorList>
            <person name="Puginier C."/>
            <person name="Libourel C."/>
            <person name="Otte J."/>
            <person name="Skaloud P."/>
            <person name="Haon M."/>
            <person name="Grisel S."/>
            <person name="Petersen M."/>
            <person name="Berrin J.G."/>
            <person name="Delaux P.M."/>
            <person name="Dal Grande F."/>
            <person name="Keller J."/>
        </authorList>
    </citation>
    <scope>NUCLEOTIDE SEQUENCE [LARGE SCALE GENOMIC DNA]</scope>
    <source>
        <strain evidence="9 10">SAG 2043</strain>
    </source>
</reference>
<feature type="transmembrane region" description="Helical" evidence="8">
    <location>
        <begin position="127"/>
        <end position="150"/>
    </location>
</feature>
<keyword evidence="10" id="KW-1185">Reference proteome</keyword>
<evidence type="ECO:0000313" key="9">
    <source>
        <dbReference type="EMBL" id="KAK9804287.1"/>
    </source>
</evidence>
<dbReference type="GO" id="GO:0012505">
    <property type="term" value="C:endomembrane system"/>
    <property type="evidence" value="ECO:0007669"/>
    <property type="project" value="UniProtKB-ARBA"/>
</dbReference>
<dbReference type="GO" id="GO:0016192">
    <property type="term" value="P:vesicle-mediated transport"/>
    <property type="evidence" value="ECO:0007669"/>
    <property type="project" value="InterPro"/>
</dbReference>
<dbReference type="PANTHER" id="PTHR23137">
    <property type="entry name" value="VESICLE TRANSPORT PROTEIN-RELATED"/>
    <property type="match status" value="1"/>
</dbReference>
<feature type="transmembrane region" description="Helical" evidence="8">
    <location>
        <begin position="42"/>
        <end position="64"/>
    </location>
</feature>
<evidence type="ECO:0000256" key="5">
    <source>
        <dbReference type="ARBA" id="ARBA00022989"/>
    </source>
</evidence>
<evidence type="ECO:0000256" key="8">
    <source>
        <dbReference type="RuleBase" id="RU363111"/>
    </source>
</evidence>
<sequence>MSYWTKLKEGVGLGQPEPAECLPSSLLHQFDEATTMSRTNRVYGFAICLGVGLFFGFLSSMFFLMPTKFAVLYTFSNVFYIASTMFLMGPCKQLSKMFDQGRIFATAIYLVAMALTLWAAIKLHSLILTLVFVIIQFLALTWYCLSYIPFAREVAWKMIRSCVGE</sequence>
<evidence type="ECO:0000313" key="10">
    <source>
        <dbReference type="Proteomes" id="UP001489004"/>
    </source>
</evidence>
<dbReference type="EMBL" id="JALJOR010000018">
    <property type="protein sequence ID" value="KAK9804287.1"/>
    <property type="molecule type" value="Genomic_DNA"/>
</dbReference>
<dbReference type="Proteomes" id="UP001489004">
    <property type="component" value="Unassembled WGS sequence"/>
</dbReference>
<comment type="similarity">
    <text evidence="7 8">Belongs to the SFT2 family.</text>
</comment>
<keyword evidence="3 8" id="KW-0812">Transmembrane</keyword>
<evidence type="ECO:0000256" key="7">
    <source>
        <dbReference type="ARBA" id="ARBA00025800"/>
    </source>
</evidence>